<dbReference type="InterPro" id="IPR010559">
    <property type="entry name" value="Sig_transdc_His_kin_internal"/>
</dbReference>
<proteinExistence type="predicted"/>
<feature type="transmembrane region" description="Helical" evidence="1">
    <location>
        <begin position="47"/>
        <end position="70"/>
    </location>
</feature>
<dbReference type="Proteomes" id="UP001497602">
    <property type="component" value="Unassembled WGS sequence"/>
</dbReference>
<evidence type="ECO:0000313" key="4">
    <source>
        <dbReference type="Proteomes" id="UP001497602"/>
    </source>
</evidence>
<dbReference type="PANTHER" id="PTHR34220:SF7">
    <property type="entry name" value="SENSOR HISTIDINE KINASE YPDA"/>
    <property type="match status" value="1"/>
</dbReference>
<dbReference type="InterPro" id="IPR050640">
    <property type="entry name" value="Bact_2-comp_sensor_kinase"/>
</dbReference>
<evidence type="ECO:0000256" key="1">
    <source>
        <dbReference type="SAM" id="Phobius"/>
    </source>
</evidence>
<dbReference type="PANTHER" id="PTHR34220">
    <property type="entry name" value="SENSOR HISTIDINE KINASE YPDA"/>
    <property type="match status" value="1"/>
</dbReference>
<gene>
    <name evidence="3" type="ORF">T190115A13A_140093</name>
</gene>
<dbReference type="GO" id="GO:0016301">
    <property type="term" value="F:kinase activity"/>
    <property type="evidence" value="ECO:0007669"/>
    <property type="project" value="UniProtKB-KW"/>
</dbReference>
<feature type="transmembrane region" description="Helical" evidence="1">
    <location>
        <begin position="12"/>
        <end position="35"/>
    </location>
</feature>
<keyword evidence="3" id="KW-0808">Transferase</keyword>
<keyword evidence="1" id="KW-1133">Transmembrane helix</keyword>
<dbReference type="Gene3D" id="3.30.565.10">
    <property type="entry name" value="Histidine kinase-like ATPase, C-terminal domain"/>
    <property type="match status" value="1"/>
</dbReference>
<keyword evidence="1" id="KW-0472">Membrane</keyword>
<reference evidence="3 4" key="1">
    <citation type="submission" date="2024-05" db="EMBL/GenBank/DDBJ databases">
        <authorList>
            <person name="Duchaud E."/>
        </authorList>
    </citation>
    <scope>NUCLEOTIDE SEQUENCE [LARGE SCALE GENOMIC DNA]</scope>
    <source>
        <strain evidence="3">Ena-SAMPLE-TAB-13-05-2024-13:56:06:370-140305</strain>
    </source>
</reference>
<dbReference type="Pfam" id="PF06580">
    <property type="entry name" value="His_kinase"/>
    <property type="match status" value="1"/>
</dbReference>
<dbReference type="InterPro" id="IPR036890">
    <property type="entry name" value="HATPase_C_sf"/>
</dbReference>
<name>A0ABP1F4D9_9FLAO</name>
<keyword evidence="1" id="KW-0812">Transmembrane</keyword>
<dbReference type="EMBL" id="CAXJRC010000005">
    <property type="protein sequence ID" value="CAL2105326.1"/>
    <property type="molecule type" value="Genomic_DNA"/>
</dbReference>
<protein>
    <submittedName>
        <fullName evidence="3">Histidine kinase</fullName>
    </submittedName>
</protein>
<keyword evidence="4" id="KW-1185">Reference proteome</keyword>
<accession>A0ABP1F4D9</accession>
<comment type="caution">
    <text evidence="3">The sequence shown here is derived from an EMBL/GenBank/DDBJ whole genome shotgun (WGS) entry which is preliminary data.</text>
</comment>
<evidence type="ECO:0000259" key="2">
    <source>
        <dbReference type="Pfam" id="PF06580"/>
    </source>
</evidence>
<feature type="domain" description="Signal transduction histidine kinase internal region" evidence="2">
    <location>
        <begin position="87"/>
        <end position="164"/>
    </location>
</feature>
<dbReference type="SUPFAM" id="SSF55874">
    <property type="entry name" value="ATPase domain of HSP90 chaperone/DNA topoisomerase II/histidine kinase"/>
    <property type="match status" value="1"/>
</dbReference>
<keyword evidence="3" id="KW-0418">Kinase</keyword>
<dbReference type="RefSeq" id="WP_348737187.1">
    <property type="nucleotide sequence ID" value="NZ_CAXJRC010000005.1"/>
</dbReference>
<evidence type="ECO:0000313" key="3">
    <source>
        <dbReference type="EMBL" id="CAL2105326.1"/>
    </source>
</evidence>
<organism evidence="3 4">
    <name type="scientific">Tenacibaculum vairaonense</name>
    <dbReference type="NCBI Taxonomy" id="3137860"/>
    <lineage>
        <taxon>Bacteria</taxon>
        <taxon>Pseudomonadati</taxon>
        <taxon>Bacteroidota</taxon>
        <taxon>Flavobacteriia</taxon>
        <taxon>Flavobacteriales</taxon>
        <taxon>Flavobacteriaceae</taxon>
        <taxon>Tenacibaculum</taxon>
    </lineage>
</organism>
<sequence length="273" mass="32023">MIDWIKVNKKQILKILIIVSIAVPLLWLAYEIIILDKDSVVLFANSPVIFSIITIIYYLLLLIWGILWLVKQVYLAIDLKNELKKNELLHLNSQVNPHFFFNTLNNLYGLVGKDAKQAQQLILKLSEMMRYSIYEGEKGLVNLEDEVIYIENYITLHKMRYFKKIQVSFQKNLNKTTHKIMPLTFINLVENAFKHGVENLRTEAFVKIAITSNDKKVLFKIENNFDEEELPEKKGIGIKNLKRRLELMYPKKHELITLVEGNVFKATLEIEMK</sequence>